<feature type="transmembrane region" description="Helical" evidence="6">
    <location>
        <begin position="290"/>
        <end position="315"/>
    </location>
</feature>
<comment type="caution">
    <text evidence="7">The sequence shown here is derived from an EMBL/GenBank/DDBJ whole genome shotgun (WGS) entry which is preliminary data.</text>
</comment>
<gene>
    <name evidence="7" type="primary">tqsA</name>
    <name evidence="7" type="ORF">NCTC8540_00562</name>
</gene>
<sequence length="351" mass="38672">MSEKNSSLIRMLVACAAIVVILGGIKLASEVVVPFLLSLFIAIICSPVVNFMTKRKVPHWLAITLLFVLILVLFSFLAGLINSTVREFTQSIPQYKILLSQRLNDLLAFAHRFNLPISIPTDSINDDFDPSVIMNFVSRLLLSFSGVVTNIFVLILVVSFMLAEAPTMKQKLTRLIVIESSVTQKNYIERILQGVIGYLGVKTITSLITGISIYFVLSILNIQYAILWATLVFLLNYIPNIGSIIAAIPIIVQSFLLNGFITGFAVSIAVILINTVVGNVLEPKMMGRRLGLSTLIVFLSLLFWGWLLGTVGMLLSVPLTMVLKIALEASPNTIKYAELLGDVSDIQHSKE</sequence>
<evidence type="ECO:0000313" key="7">
    <source>
        <dbReference type="EMBL" id="STO68079.1"/>
    </source>
</evidence>
<comment type="similarity">
    <text evidence="2">Belongs to the autoinducer-2 exporter (AI-2E) (TC 2.A.86) family.</text>
</comment>
<reference evidence="7 8" key="1">
    <citation type="submission" date="2018-06" db="EMBL/GenBank/DDBJ databases">
        <authorList>
            <consortium name="Pathogen Informatics"/>
            <person name="Doyle S."/>
        </authorList>
    </citation>
    <scope>NUCLEOTIDE SEQUENCE [LARGE SCALE GENOMIC DNA]</scope>
    <source>
        <strain evidence="7 8">NCTC8540</strain>
    </source>
</reference>
<keyword evidence="3 6" id="KW-0812">Transmembrane</keyword>
<keyword evidence="5 6" id="KW-0472">Membrane</keyword>
<evidence type="ECO:0000256" key="6">
    <source>
        <dbReference type="SAM" id="Phobius"/>
    </source>
</evidence>
<dbReference type="Pfam" id="PF01594">
    <property type="entry name" value="AI-2E_transport"/>
    <property type="match status" value="1"/>
</dbReference>
<dbReference type="AlphaFoldDB" id="A0AB38H9M9"/>
<keyword evidence="4 6" id="KW-1133">Transmembrane helix</keyword>
<dbReference type="InterPro" id="IPR002549">
    <property type="entry name" value="AI-2E-like"/>
</dbReference>
<evidence type="ECO:0000256" key="3">
    <source>
        <dbReference type="ARBA" id="ARBA00022692"/>
    </source>
</evidence>
<dbReference type="Proteomes" id="UP000254496">
    <property type="component" value="Unassembled WGS sequence"/>
</dbReference>
<feature type="transmembrane region" description="Helical" evidence="6">
    <location>
        <begin position="7"/>
        <end position="25"/>
    </location>
</feature>
<dbReference type="PANTHER" id="PTHR21716">
    <property type="entry name" value="TRANSMEMBRANE PROTEIN"/>
    <property type="match status" value="1"/>
</dbReference>
<feature type="transmembrane region" description="Helical" evidence="6">
    <location>
        <begin position="60"/>
        <end position="81"/>
    </location>
</feature>
<protein>
    <submittedName>
        <fullName evidence="7">Permease</fullName>
    </submittedName>
</protein>
<feature type="transmembrane region" description="Helical" evidence="6">
    <location>
        <begin position="140"/>
        <end position="163"/>
    </location>
</feature>
<evidence type="ECO:0000256" key="4">
    <source>
        <dbReference type="ARBA" id="ARBA00022989"/>
    </source>
</evidence>
<feature type="transmembrane region" description="Helical" evidence="6">
    <location>
        <begin position="255"/>
        <end position="278"/>
    </location>
</feature>
<dbReference type="RefSeq" id="WP_115072697.1">
    <property type="nucleotide sequence ID" value="NZ_UGHE01000002.1"/>
</dbReference>
<organism evidence="7 8">
    <name type="scientific">Canicola haemoglobinophilus</name>
    <dbReference type="NCBI Taxonomy" id="733"/>
    <lineage>
        <taxon>Bacteria</taxon>
        <taxon>Pseudomonadati</taxon>
        <taxon>Pseudomonadota</taxon>
        <taxon>Gammaproteobacteria</taxon>
        <taxon>Pasteurellales</taxon>
        <taxon>Pasteurellaceae</taxon>
        <taxon>Canicola</taxon>
    </lineage>
</organism>
<feature type="transmembrane region" description="Helical" evidence="6">
    <location>
        <begin position="226"/>
        <end position="248"/>
    </location>
</feature>
<comment type="subcellular location">
    <subcellularLocation>
        <location evidence="1">Membrane</location>
        <topology evidence="1">Multi-pass membrane protein</topology>
    </subcellularLocation>
</comment>
<evidence type="ECO:0000256" key="5">
    <source>
        <dbReference type="ARBA" id="ARBA00023136"/>
    </source>
</evidence>
<evidence type="ECO:0000313" key="8">
    <source>
        <dbReference type="Proteomes" id="UP000254496"/>
    </source>
</evidence>
<feature type="transmembrane region" description="Helical" evidence="6">
    <location>
        <begin position="31"/>
        <end position="53"/>
    </location>
</feature>
<dbReference type="GO" id="GO:0055085">
    <property type="term" value="P:transmembrane transport"/>
    <property type="evidence" value="ECO:0007669"/>
    <property type="project" value="TreeGrafter"/>
</dbReference>
<name>A0AB38H9M9_9PAST</name>
<dbReference type="EMBL" id="UGHJ01000001">
    <property type="protein sequence ID" value="STO68079.1"/>
    <property type="molecule type" value="Genomic_DNA"/>
</dbReference>
<dbReference type="PANTHER" id="PTHR21716:SF64">
    <property type="entry name" value="AI-2 TRANSPORT PROTEIN TQSA"/>
    <property type="match status" value="1"/>
</dbReference>
<evidence type="ECO:0000256" key="2">
    <source>
        <dbReference type="ARBA" id="ARBA00009773"/>
    </source>
</evidence>
<proteinExistence type="inferred from homology"/>
<feature type="transmembrane region" description="Helical" evidence="6">
    <location>
        <begin position="195"/>
        <end position="220"/>
    </location>
</feature>
<evidence type="ECO:0000256" key="1">
    <source>
        <dbReference type="ARBA" id="ARBA00004141"/>
    </source>
</evidence>
<accession>A0AB38H9M9</accession>
<dbReference type="GO" id="GO:0016020">
    <property type="term" value="C:membrane"/>
    <property type="evidence" value="ECO:0007669"/>
    <property type="project" value="UniProtKB-SubCell"/>
</dbReference>
<dbReference type="NCBIfam" id="NF008930">
    <property type="entry name" value="PRK12287.1"/>
    <property type="match status" value="1"/>
</dbReference>